<feature type="compositionally biased region" description="Low complexity" evidence="1">
    <location>
        <begin position="16"/>
        <end position="27"/>
    </location>
</feature>
<reference evidence="3" key="2">
    <citation type="submission" date="2011-03" db="EMBL/GenBank/DDBJ databases">
        <title>The complete genome of Hippea maritima DSM 10411.</title>
        <authorList>
            <consortium name="US DOE Joint Genome Institute (JGI-PGF)"/>
            <person name="Lucas S."/>
            <person name="Copeland A."/>
            <person name="Lapidus A."/>
            <person name="Bruce D."/>
            <person name="Goodwin L."/>
            <person name="Pitluck S."/>
            <person name="Peters L."/>
            <person name="Kyrpides N."/>
            <person name="Mavromatis K."/>
            <person name="Pagani I."/>
            <person name="Ivanova N."/>
            <person name="Mikhailova N."/>
            <person name="Lu M."/>
            <person name="Detter J.C."/>
            <person name="Tapia R."/>
            <person name="Han C."/>
            <person name="Land M."/>
            <person name="Hauser L."/>
            <person name="Markowitz V."/>
            <person name="Cheng J.-F."/>
            <person name="Hugenholtz P."/>
            <person name="Woyke T."/>
            <person name="Wu D."/>
            <person name="Spring S."/>
            <person name="Schroeder M."/>
            <person name="Brambilla E."/>
            <person name="Klenk H.-P."/>
            <person name="Eisen J.A."/>
        </authorList>
    </citation>
    <scope>NUCLEOTIDE SEQUENCE [LARGE SCALE GENOMIC DNA]</scope>
    <source>
        <strain evidence="3">ATCC 700847 / DSM 10411 / MH2</strain>
    </source>
</reference>
<feature type="region of interest" description="Disordered" evidence="1">
    <location>
        <begin position="1"/>
        <end position="41"/>
    </location>
</feature>
<dbReference type="InParanoid" id="F2LWD9"/>
<protein>
    <submittedName>
        <fullName evidence="2">Origin recognition complex 1 protein</fullName>
    </submittedName>
</protein>
<reference evidence="2 3" key="1">
    <citation type="journal article" date="2011" name="Stand. Genomic Sci.">
        <title>Complete genome sequence of the thermophilic sulfur-reducer Hippea maritima type strain (MH(2)).</title>
        <authorList>
            <person name="Huntemann M."/>
            <person name="Lu M."/>
            <person name="Nolan M."/>
            <person name="Lapidus A."/>
            <person name="Lucas S."/>
            <person name="Hammon N."/>
            <person name="Deshpande S."/>
            <person name="Cheng J.F."/>
            <person name="Tapia R."/>
            <person name="Han C."/>
            <person name="Goodwin L."/>
            <person name="Pitluck S."/>
            <person name="Liolios K."/>
            <person name="Pagani I."/>
            <person name="Ivanova N."/>
            <person name="Ovchinikova G."/>
            <person name="Pati A."/>
            <person name="Chen A."/>
            <person name="Palaniappan K."/>
            <person name="Land M."/>
            <person name="Hauser L."/>
            <person name="Jeffries C.D."/>
            <person name="Detter J.C."/>
            <person name="Brambilla E.M."/>
            <person name="Rohde M."/>
            <person name="Spring S."/>
            <person name="Goker M."/>
            <person name="Woyke T."/>
            <person name="Bristow J."/>
            <person name="Eisen J.A."/>
            <person name="Markowitz V."/>
            <person name="Hugenholtz P."/>
            <person name="Kyrpides N.C."/>
            <person name="Klenk H.P."/>
            <person name="Mavromatis K."/>
        </authorList>
    </citation>
    <scope>NUCLEOTIDE SEQUENCE [LARGE SCALE GENOMIC DNA]</scope>
    <source>
        <strain evidence="3">ATCC 700847 / DSM 10411 / MH2</strain>
    </source>
</reference>
<dbReference type="RefSeq" id="WP_013681030.1">
    <property type="nucleotide sequence ID" value="NC_015318.1"/>
</dbReference>
<dbReference type="HOGENOM" id="CLU_3271164_0_0_7"/>
<dbReference type="KEGG" id="hmr:Hipma_0002"/>
<keyword evidence="3" id="KW-1185">Reference proteome</keyword>
<accession>F2LWD9</accession>
<organism evidence="2 3">
    <name type="scientific">Hippea maritima (strain ATCC 700847 / DSM 10411 / MH2)</name>
    <dbReference type="NCBI Taxonomy" id="760142"/>
    <lineage>
        <taxon>Bacteria</taxon>
        <taxon>Pseudomonadati</taxon>
        <taxon>Campylobacterota</taxon>
        <taxon>Desulfurellia</taxon>
        <taxon>Desulfurellales</taxon>
        <taxon>Hippeaceae</taxon>
        <taxon>Hippea</taxon>
    </lineage>
</organism>
<dbReference type="STRING" id="760142.Hipma_0002"/>
<dbReference type="EMBL" id="CP002606">
    <property type="protein sequence ID" value="AEA32985.1"/>
    <property type="molecule type" value="Genomic_DNA"/>
</dbReference>
<gene>
    <name evidence="2" type="ordered locus">Hipma_0002</name>
</gene>
<dbReference type="Proteomes" id="UP000008139">
    <property type="component" value="Chromosome"/>
</dbReference>
<dbReference type="AlphaFoldDB" id="F2LWD9"/>
<evidence type="ECO:0000313" key="2">
    <source>
        <dbReference type="EMBL" id="AEA32985.1"/>
    </source>
</evidence>
<evidence type="ECO:0000313" key="3">
    <source>
        <dbReference type="Proteomes" id="UP000008139"/>
    </source>
</evidence>
<proteinExistence type="predicted"/>
<name>F2LWD9_HIPMA</name>
<evidence type="ECO:0000256" key="1">
    <source>
        <dbReference type="SAM" id="MobiDB-lite"/>
    </source>
</evidence>
<sequence length="41" mass="4824">MSKNLSKTNQHKIKNVKNPNSKQNNNNKTKDNDRLFENKNP</sequence>
<feature type="compositionally biased region" description="Basic and acidic residues" evidence="1">
    <location>
        <begin position="28"/>
        <end position="41"/>
    </location>
</feature>